<dbReference type="AlphaFoldDB" id="A0AAC8QFZ8"/>
<reference evidence="2 4" key="2">
    <citation type="submission" date="2018-08" db="EMBL/GenBank/DDBJ databases">
        <title>Genomic Encyclopedia of Archaeal and Bacterial Type Strains, Phase II (KMG-II): from individual species to whole genera.</title>
        <authorList>
            <person name="Goeker M."/>
        </authorList>
    </citation>
    <scope>NUCLEOTIDE SEQUENCE [LARGE SCALE GENOMIC DNA]</scope>
    <source>
        <strain evidence="2 4">DSM 2261</strain>
    </source>
</reference>
<proteinExistence type="predicted"/>
<evidence type="ECO:0000313" key="2">
    <source>
        <dbReference type="EMBL" id="REG31691.1"/>
    </source>
</evidence>
<accession>A0AAC8QFZ8</accession>
<evidence type="ECO:0000313" key="4">
    <source>
        <dbReference type="Proteomes" id="UP000256345"/>
    </source>
</evidence>
<organism evidence="1 3">
    <name type="scientific">Archangium gephyra</name>
    <dbReference type="NCBI Taxonomy" id="48"/>
    <lineage>
        <taxon>Bacteria</taxon>
        <taxon>Pseudomonadati</taxon>
        <taxon>Myxococcota</taxon>
        <taxon>Myxococcia</taxon>
        <taxon>Myxococcales</taxon>
        <taxon>Cystobacterineae</taxon>
        <taxon>Archangiaceae</taxon>
        <taxon>Archangium</taxon>
    </lineage>
</organism>
<dbReference type="EMBL" id="CP011509">
    <property type="protein sequence ID" value="AKJ07023.1"/>
    <property type="molecule type" value="Genomic_DNA"/>
</dbReference>
<gene>
    <name evidence="1" type="ORF">AA314_08649</name>
    <name evidence="2" type="ORF">ATI61_10515</name>
</gene>
<protein>
    <submittedName>
        <fullName evidence="1">Uncharacterized protein</fullName>
    </submittedName>
</protein>
<sequence length="135" mass="14885">MALKKKGKYFYGDSRADIAPMLARYSEANAYPVERMNDLKCECGSEQLGLLLDDDEGAAIQVCAACQRQTPIGDSADYLEDAELEERECVCGGSRFEIATGAAFYKDSTDIRWFYVGCRCVACGLVGCYGDWKTP</sequence>
<evidence type="ECO:0000313" key="3">
    <source>
        <dbReference type="Proteomes" id="UP000035579"/>
    </source>
</evidence>
<keyword evidence="4" id="KW-1185">Reference proteome</keyword>
<name>A0AAC8QFZ8_9BACT</name>
<dbReference type="Proteomes" id="UP000035579">
    <property type="component" value="Chromosome"/>
</dbReference>
<dbReference type="RefSeq" id="WP_047860155.1">
    <property type="nucleotide sequence ID" value="NZ_CP011509.1"/>
</dbReference>
<evidence type="ECO:0000313" key="1">
    <source>
        <dbReference type="EMBL" id="AKJ07023.1"/>
    </source>
</evidence>
<dbReference type="Proteomes" id="UP000256345">
    <property type="component" value="Unassembled WGS sequence"/>
</dbReference>
<reference evidence="1 3" key="1">
    <citation type="submission" date="2015-05" db="EMBL/GenBank/DDBJ databases">
        <title>Genome assembly of Archangium gephyra DSM 2261.</title>
        <authorList>
            <person name="Sharma G."/>
            <person name="Subramanian S."/>
        </authorList>
    </citation>
    <scope>NUCLEOTIDE SEQUENCE [LARGE SCALE GENOMIC DNA]</scope>
    <source>
        <strain evidence="1 3">DSM 2261</strain>
    </source>
</reference>
<dbReference type="EMBL" id="QUMU01000005">
    <property type="protein sequence ID" value="REG31691.1"/>
    <property type="molecule type" value="Genomic_DNA"/>
</dbReference>
<dbReference type="KEGG" id="age:AA314_08649"/>